<dbReference type="Gene3D" id="1.20.5.2440">
    <property type="match status" value="1"/>
</dbReference>
<evidence type="ECO:0000256" key="4">
    <source>
        <dbReference type="ARBA" id="ARBA00022553"/>
    </source>
</evidence>
<evidence type="ECO:0000313" key="14">
    <source>
        <dbReference type="Proteomes" id="UP000261560"/>
    </source>
</evidence>
<dbReference type="STRING" id="30732.ENSOMEP00000008768"/>
<dbReference type="GO" id="GO:0098882">
    <property type="term" value="F:structural constituent of presynaptic active zone"/>
    <property type="evidence" value="ECO:0007669"/>
    <property type="project" value="TreeGrafter"/>
</dbReference>
<keyword evidence="4" id="KW-0597">Phosphoprotein</keyword>
<feature type="region of interest" description="Disordered" evidence="11">
    <location>
        <begin position="817"/>
        <end position="836"/>
    </location>
</feature>
<keyword evidence="3" id="KW-0963">Cytoplasm</keyword>
<evidence type="ECO:0000256" key="11">
    <source>
        <dbReference type="SAM" id="MobiDB-lite"/>
    </source>
</evidence>
<reference evidence="13" key="1">
    <citation type="submission" date="2025-08" db="UniProtKB">
        <authorList>
            <consortium name="Ensembl"/>
        </authorList>
    </citation>
    <scope>IDENTIFICATION</scope>
</reference>
<dbReference type="PANTHER" id="PTHR18861:SF1">
    <property type="entry name" value="ELKS_RAB6-INTERACTING_CAST FAMILY MEMBER 1"/>
    <property type="match status" value="1"/>
</dbReference>
<dbReference type="GO" id="GO:0048167">
    <property type="term" value="P:regulation of synaptic plasticity"/>
    <property type="evidence" value="ECO:0007669"/>
    <property type="project" value="TreeGrafter"/>
</dbReference>
<dbReference type="SUPFAM" id="SSF90257">
    <property type="entry name" value="Myosin rod fragments"/>
    <property type="match status" value="1"/>
</dbReference>
<feature type="coiled-coil region" evidence="10">
    <location>
        <begin position="174"/>
        <end position="201"/>
    </location>
</feature>
<keyword evidence="8" id="KW-0966">Cell projection</keyword>
<comment type="subcellular location">
    <subcellularLocation>
        <location evidence="1">Cytoplasm</location>
        <location evidence="1">Cytoskeleton</location>
    </subcellularLocation>
    <subcellularLocation>
        <location evidence="9">Presynapse</location>
    </subcellularLocation>
</comment>
<evidence type="ECO:0000256" key="8">
    <source>
        <dbReference type="ARBA" id="ARBA00023273"/>
    </source>
</evidence>
<evidence type="ECO:0000259" key="12">
    <source>
        <dbReference type="Pfam" id="PF09457"/>
    </source>
</evidence>
<evidence type="ECO:0000256" key="5">
    <source>
        <dbReference type="ARBA" id="ARBA00023018"/>
    </source>
</evidence>
<evidence type="ECO:0000256" key="3">
    <source>
        <dbReference type="ARBA" id="ARBA00022490"/>
    </source>
</evidence>
<dbReference type="PANTHER" id="PTHR18861">
    <property type="entry name" value="ELKS/RAB6-INTERACTING/CAST PROTEIN"/>
    <property type="match status" value="1"/>
</dbReference>
<protein>
    <submittedName>
        <fullName evidence="13">ELKS/RAB6-interacting/CAST family member 1</fullName>
    </submittedName>
</protein>
<keyword evidence="6 10" id="KW-0175">Coiled coil</keyword>
<dbReference type="PaxDb" id="30732-ENSOMEP00000008768"/>
<feature type="compositionally biased region" description="Low complexity" evidence="11">
    <location>
        <begin position="15"/>
        <end position="36"/>
    </location>
</feature>
<dbReference type="Pfam" id="PF10174">
    <property type="entry name" value="Cast"/>
    <property type="match status" value="1"/>
</dbReference>
<feature type="domain" description="FIP-RBD" evidence="12">
    <location>
        <begin position="1143"/>
        <end position="1175"/>
    </location>
</feature>
<evidence type="ECO:0000256" key="10">
    <source>
        <dbReference type="SAM" id="Coils"/>
    </source>
</evidence>
<dbReference type="Ensembl" id="ENSOMET00000001902.1">
    <property type="protein sequence ID" value="ENSOMEP00000008768.1"/>
    <property type="gene ID" value="ENSOMEG00000009980.1"/>
</dbReference>
<evidence type="ECO:0000313" key="13">
    <source>
        <dbReference type="Ensembl" id="ENSOMEP00000008768.1"/>
    </source>
</evidence>
<dbReference type="InterPro" id="IPR037245">
    <property type="entry name" value="FIP-RBD_C_sf"/>
</dbReference>
<reference evidence="13" key="2">
    <citation type="submission" date="2025-09" db="UniProtKB">
        <authorList>
            <consortium name="Ensembl"/>
        </authorList>
    </citation>
    <scope>IDENTIFICATION</scope>
</reference>
<dbReference type="Gene3D" id="1.10.287.1490">
    <property type="match status" value="1"/>
</dbReference>
<feature type="region of interest" description="Disordered" evidence="11">
    <location>
        <begin position="663"/>
        <end position="683"/>
    </location>
</feature>
<dbReference type="InterPro" id="IPR019018">
    <property type="entry name" value="Rab-bd_FIP-RBD"/>
</dbReference>
<sequence length="1183" mass="134586">MYGSSRSVSKLDVVGSNGNGSASGSPGRSPRLPRSPRLAHRRNSSSSSAGGLTGSGKTLSMENIQSLNAAYATGGPMYFSDAAEDPAGIGSLSGGLNPTMPKNTMTLGRAGARVPYGVRAAVMGSSPNINTGGGVGTSGAVMPSDAIAFGDLQNQPPQAATVPHSMRQVRDGAMSDLQTQLREVLRENELLRRELEGKESKLSSSMNSIKTFWSPELKKERALRKDEATKIGVWKEQYRVVQEETQHLQCTIQALQDELRIQRDLNQLFQSDYSESGRLGNRAIPPQEMTEENFLRLHGEYERQVKELFLLRKTVEEMELRIDTQKHTLTARDESIKKLLEMLQSKGLSSRATEEDHERTRRLADAEMTIHQLEGLLEQRDKEMLQLREELHRRYEAAPESTKTKALQTVIEMKDAKISSMERGMRELEEEVMMLKSNGALSSEEREEEIKQMEVYRSHSKFMKNKVEQLKEELSQSQSEREELRQRANELQQEVSAMDQAKQELSRKDSELLGLRTKLETLNNQFSDSKQHVDVLKESLTAKEQRAAILQTEVDALRLRLEEKEALLSKKSQQISELTEEKSTQQGEISDLKDMLDVKERKVNVLQKKIENLLDQLRDKEKQLSGLKDRVKSLQTDTSNTDTALGTLEEALSEKERIIERLKEQREKEEREKGDEMESSKKDLKEFREKVSQLQADLADREALVLDLKEKASSLASSNLKKDSRLKSLEIGLEQKKEECNKLENQLKKAQSAAAESRANAELSERITCLEQEVTRHREDAGKAQSEVERLLEILREMENEKNDKEKKIHELERQMKDQSKRVASMKHKEQLEKSRNAQLMEEAKKREDNLNESSQQFKDSLRHKEDRIEELEEALRESVQITAEREVVLAQEEQARTQAEKQVEDLLVAMEKVKQELEVMKAKLSSTQLSLAEKEGHLTALRAERRKHLEEVLEMKQETLLAAISEKDANIALLELSSSKKKKTQEEVAALKREKDSLVQQLKQQTQNRMKLMADNYEDDHLKVASPNSELPNNHKPSPDQILSPLLDLHQNCNKLKLYISHLTSLCQERDPVILQDFAPPPAYHRSDSASWHTQLHSMTEEQFSAVMASAKTMPSSLTGRNSEQLFVCWTVKLTDWLEAELARCEREGAELQEYANQVLQQIADRCPDILEQVVNALEDSC</sequence>
<dbReference type="SUPFAM" id="SSF144270">
    <property type="entry name" value="Eferin C-derminal domain-like"/>
    <property type="match status" value="1"/>
</dbReference>
<proteinExistence type="predicted"/>
<dbReference type="Pfam" id="PF09457">
    <property type="entry name" value="RBD-FIP"/>
    <property type="match status" value="1"/>
</dbReference>
<keyword evidence="7" id="KW-0206">Cytoskeleton</keyword>
<keyword evidence="14" id="KW-1185">Reference proteome</keyword>
<dbReference type="GO" id="GO:0030424">
    <property type="term" value="C:axon"/>
    <property type="evidence" value="ECO:0007669"/>
    <property type="project" value="UniProtKB-SubCell"/>
</dbReference>
<evidence type="ECO:0000256" key="1">
    <source>
        <dbReference type="ARBA" id="ARBA00004245"/>
    </source>
</evidence>
<dbReference type="AlphaFoldDB" id="A0A3B3BUP5"/>
<dbReference type="InterPro" id="IPR019323">
    <property type="entry name" value="ELKS/CAST"/>
</dbReference>
<feature type="compositionally biased region" description="Low complexity" evidence="11">
    <location>
        <begin position="44"/>
        <end position="58"/>
    </location>
</feature>
<accession>A0A3B3BUP5</accession>
<evidence type="ECO:0000256" key="2">
    <source>
        <dbReference type="ARBA" id="ARBA00022448"/>
    </source>
</evidence>
<dbReference type="GO" id="GO:0048788">
    <property type="term" value="C:cytoskeleton of presynaptic active zone"/>
    <property type="evidence" value="ECO:0007669"/>
    <property type="project" value="TreeGrafter"/>
</dbReference>
<organism evidence="13 14">
    <name type="scientific">Oryzias melastigma</name>
    <name type="common">Marine medaka</name>
    <dbReference type="NCBI Taxonomy" id="30732"/>
    <lineage>
        <taxon>Eukaryota</taxon>
        <taxon>Metazoa</taxon>
        <taxon>Chordata</taxon>
        <taxon>Craniata</taxon>
        <taxon>Vertebrata</taxon>
        <taxon>Euteleostomi</taxon>
        <taxon>Actinopterygii</taxon>
        <taxon>Neopterygii</taxon>
        <taxon>Teleostei</taxon>
        <taxon>Neoteleostei</taxon>
        <taxon>Acanthomorphata</taxon>
        <taxon>Ovalentaria</taxon>
        <taxon>Atherinomorphae</taxon>
        <taxon>Beloniformes</taxon>
        <taxon>Adrianichthyidae</taxon>
        <taxon>Oryziinae</taxon>
        <taxon>Oryzias</taxon>
    </lineage>
</organism>
<evidence type="ECO:0000256" key="9">
    <source>
        <dbReference type="ARBA" id="ARBA00034106"/>
    </source>
</evidence>
<dbReference type="GO" id="GO:0007274">
    <property type="term" value="P:neuromuscular synaptic transmission"/>
    <property type="evidence" value="ECO:0007669"/>
    <property type="project" value="TreeGrafter"/>
</dbReference>
<evidence type="ECO:0000256" key="7">
    <source>
        <dbReference type="ARBA" id="ARBA00023212"/>
    </source>
</evidence>
<feature type="region of interest" description="Disordered" evidence="11">
    <location>
        <begin position="1"/>
        <end position="58"/>
    </location>
</feature>
<name>A0A3B3BUP5_ORYME</name>
<keyword evidence="2" id="KW-0813">Transport</keyword>
<dbReference type="GeneTree" id="ENSGT00650000093320"/>
<dbReference type="Proteomes" id="UP000261560">
    <property type="component" value="Unplaced"/>
</dbReference>
<keyword evidence="5" id="KW-0770">Synapse</keyword>
<evidence type="ECO:0000256" key="6">
    <source>
        <dbReference type="ARBA" id="ARBA00023054"/>
    </source>
</evidence>